<name>A0AAV4CF06_9GAST</name>
<evidence type="ECO:0000313" key="1">
    <source>
        <dbReference type="EMBL" id="GFO30290.1"/>
    </source>
</evidence>
<sequence>MDACPQDLAVIIREKVPRDLESVGKESDLYLLPRKRKLCDQRRRSMQAGARTVMDSVRPHEPKKRVTVANLQEILRQG</sequence>
<organism evidence="1 2">
    <name type="scientific">Plakobranchus ocellatus</name>
    <dbReference type="NCBI Taxonomy" id="259542"/>
    <lineage>
        <taxon>Eukaryota</taxon>
        <taxon>Metazoa</taxon>
        <taxon>Spiralia</taxon>
        <taxon>Lophotrochozoa</taxon>
        <taxon>Mollusca</taxon>
        <taxon>Gastropoda</taxon>
        <taxon>Heterobranchia</taxon>
        <taxon>Euthyneura</taxon>
        <taxon>Panpulmonata</taxon>
        <taxon>Sacoglossa</taxon>
        <taxon>Placobranchoidea</taxon>
        <taxon>Plakobranchidae</taxon>
        <taxon>Plakobranchus</taxon>
    </lineage>
</organism>
<dbReference type="EMBL" id="BLXT01006233">
    <property type="protein sequence ID" value="GFO30290.1"/>
    <property type="molecule type" value="Genomic_DNA"/>
</dbReference>
<gene>
    <name evidence="1" type="ORF">PoB_005679500</name>
</gene>
<accession>A0AAV4CF06</accession>
<keyword evidence="2" id="KW-1185">Reference proteome</keyword>
<reference evidence="1 2" key="1">
    <citation type="journal article" date="2021" name="Elife">
        <title>Chloroplast acquisition without the gene transfer in kleptoplastic sea slugs, Plakobranchus ocellatus.</title>
        <authorList>
            <person name="Maeda T."/>
            <person name="Takahashi S."/>
            <person name="Yoshida T."/>
            <person name="Shimamura S."/>
            <person name="Takaki Y."/>
            <person name="Nagai Y."/>
            <person name="Toyoda A."/>
            <person name="Suzuki Y."/>
            <person name="Arimoto A."/>
            <person name="Ishii H."/>
            <person name="Satoh N."/>
            <person name="Nishiyama T."/>
            <person name="Hasebe M."/>
            <person name="Maruyama T."/>
            <person name="Minagawa J."/>
            <person name="Obokata J."/>
            <person name="Shigenobu S."/>
        </authorList>
    </citation>
    <scope>NUCLEOTIDE SEQUENCE [LARGE SCALE GENOMIC DNA]</scope>
</reference>
<protein>
    <submittedName>
        <fullName evidence="1">Uncharacterized protein</fullName>
    </submittedName>
</protein>
<evidence type="ECO:0000313" key="2">
    <source>
        <dbReference type="Proteomes" id="UP000735302"/>
    </source>
</evidence>
<dbReference type="AlphaFoldDB" id="A0AAV4CF06"/>
<proteinExistence type="predicted"/>
<dbReference type="Proteomes" id="UP000735302">
    <property type="component" value="Unassembled WGS sequence"/>
</dbReference>
<comment type="caution">
    <text evidence="1">The sequence shown here is derived from an EMBL/GenBank/DDBJ whole genome shotgun (WGS) entry which is preliminary data.</text>
</comment>